<dbReference type="AlphaFoldDB" id="B5RLH6"/>
<protein>
    <submittedName>
        <fullName evidence="1">Uncharacterized conserved protein</fullName>
    </submittedName>
</protein>
<accession>B5RLH6</accession>
<dbReference type="Proteomes" id="UP000000611">
    <property type="component" value="Chromosome"/>
</dbReference>
<dbReference type="KEGG" id="bdu:BDU_105"/>
<dbReference type="STRING" id="412419.BDU_105"/>
<dbReference type="HOGENOM" id="CLU_1472516_0_0_12"/>
<sequence>MQIKIFYKIVLMSPVLILFANEKLKDDFKIFSNIEKEITNKTNKSKPKINKSNKINYPHKKINYHHEIRRKKNTDFKSYNKEHINNHTNGTVKIKKSKKIYYPQDKINIQEPNLEKNVWYNIKVYPANIKDRFKKIKLLNNINTKINKDFALIGPILEDNLGEITKALNIRGYNELEYIKLE</sequence>
<evidence type="ECO:0000313" key="2">
    <source>
        <dbReference type="Proteomes" id="UP000000611"/>
    </source>
</evidence>
<dbReference type="RefSeq" id="WP_012537873.1">
    <property type="nucleotide sequence ID" value="NC_011229.1"/>
</dbReference>
<organism evidence="1 2">
    <name type="scientific">Borrelia duttonii (strain Ly)</name>
    <dbReference type="NCBI Taxonomy" id="412419"/>
    <lineage>
        <taxon>Bacteria</taxon>
        <taxon>Pseudomonadati</taxon>
        <taxon>Spirochaetota</taxon>
        <taxon>Spirochaetia</taxon>
        <taxon>Spirochaetales</taxon>
        <taxon>Borreliaceae</taxon>
        <taxon>Borrelia</taxon>
    </lineage>
</organism>
<name>B5RLH6_BORDL</name>
<keyword evidence="2" id="KW-1185">Reference proteome</keyword>
<dbReference type="OrthoDB" id="350643at2"/>
<dbReference type="EMBL" id="CP000976">
    <property type="protein sequence ID" value="ACH93061.1"/>
    <property type="molecule type" value="Genomic_DNA"/>
</dbReference>
<reference evidence="1 2" key="1">
    <citation type="journal article" date="2008" name="PLoS Genet.">
        <title>The genome of Borrelia recurrentis, the agent of deadly louse-borne relapsing fever, is a degraded subset of tick-borne Borrelia duttonii.</title>
        <authorList>
            <person name="Lescot M."/>
            <person name="Audic S."/>
            <person name="Robert C."/>
            <person name="Nguyen T.T."/>
            <person name="Blanc G."/>
            <person name="Cutler S.J."/>
            <person name="Wincker P."/>
            <person name="Couloux A."/>
            <person name="Claverie J.-M."/>
            <person name="Raoult D."/>
            <person name="Drancourt M."/>
        </authorList>
    </citation>
    <scope>NUCLEOTIDE SEQUENCE [LARGE SCALE GENOMIC DNA]</scope>
    <source>
        <strain evidence="1 2">Ly</strain>
    </source>
</reference>
<gene>
    <name evidence="1" type="ordered locus">BDU_105</name>
</gene>
<proteinExistence type="predicted"/>
<evidence type="ECO:0000313" key="1">
    <source>
        <dbReference type="EMBL" id="ACH93061.1"/>
    </source>
</evidence>